<evidence type="ECO:0000256" key="6">
    <source>
        <dbReference type="ARBA" id="ARBA00022448"/>
    </source>
</evidence>
<dbReference type="GO" id="GO:0003954">
    <property type="term" value="F:NADH dehydrogenase activity"/>
    <property type="evidence" value="ECO:0007669"/>
    <property type="project" value="TreeGrafter"/>
</dbReference>
<feature type="domain" description="NADH:quinone oxidoreductase/Mrp antiporter transmembrane" evidence="18">
    <location>
        <begin position="106"/>
        <end position="392"/>
    </location>
</feature>
<evidence type="ECO:0000256" key="10">
    <source>
        <dbReference type="ARBA" id="ARBA00022982"/>
    </source>
</evidence>
<dbReference type="EMBL" id="MT535766">
    <property type="protein sequence ID" value="QSL98489.1"/>
    <property type="molecule type" value="Genomic_DNA"/>
</dbReference>
<evidence type="ECO:0000256" key="14">
    <source>
        <dbReference type="ARBA" id="ARBA00023128"/>
    </source>
</evidence>
<evidence type="ECO:0000256" key="13">
    <source>
        <dbReference type="ARBA" id="ARBA00023075"/>
    </source>
</evidence>
<dbReference type="GO" id="GO:0042773">
    <property type="term" value="P:ATP synthesis coupled electron transport"/>
    <property type="evidence" value="ECO:0007669"/>
    <property type="project" value="InterPro"/>
</dbReference>
<gene>
    <name evidence="20" type="primary">ND4</name>
</gene>
<evidence type="ECO:0000256" key="3">
    <source>
        <dbReference type="ARBA" id="ARBA00009025"/>
    </source>
</evidence>
<name>A0A899IK47_9INSE</name>
<feature type="transmembrane region" description="Helical" evidence="17">
    <location>
        <begin position="303"/>
        <end position="324"/>
    </location>
</feature>
<evidence type="ECO:0000256" key="7">
    <source>
        <dbReference type="ARBA" id="ARBA00022660"/>
    </source>
</evidence>
<evidence type="ECO:0000256" key="1">
    <source>
        <dbReference type="ARBA" id="ARBA00003257"/>
    </source>
</evidence>
<dbReference type="PANTHER" id="PTHR43507:SF20">
    <property type="entry name" value="NADH-UBIQUINONE OXIDOREDUCTASE CHAIN 4"/>
    <property type="match status" value="1"/>
</dbReference>
<protein>
    <recommendedName>
        <fullName evidence="5 17">NADH-ubiquinone oxidoreductase chain 4</fullName>
        <ecNumber evidence="4 17">7.1.1.2</ecNumber>
    </recommendedName>
</protein>
<evidence type="ECO:0000256" key="16">
    <source>
        <dbReference type="ARBA" id="ARBA00049551"/>
    </source>
</evidence>
<evidence type="ECO:0000256" key="8">
    <source>
        <dbReference type="ARBA" id="ARBA00022692"/>
    </source>
</evidence>
<evidence type="ECO:0000259" key="18">
    <source>
        <dbReference type="Pfam" id="PF00361"/>
    </source>
</evidence>
<dbReference type="GO" id="GO:0048039">
    <property type="term" value="F:ubiquinone binding"/>
    <property type="evidence" value="ECO:0007669"/>
    <property type="project" value="TreeGrafter"/>
</dbReference>
<dbReference type="RefSeq" id="YP_010175349.1">
    <property type="nucleotide sequence ID" value="NC_057972.1"/>
</dbReference>
<dbReference type="GO" id="GO:0008137">
    <property type="term" value="F:NADH dehydrogenase (ubiquinone) activity"/>
    <property type="evidence" value="ECO:0007669"/>
    <property type="project" value="UniProtKB-UniRule"/>
</dbReference>
<comment type="similarity">
    <text evidence="3 17">Belongs to the complex I subunit 4 family.</text>
</comment>
<dbReference type="AlphaFoldDB" id="A0A899IK47"/>
<dbReference type="GeneID" id="67786876"/>
<dbReference type="InterPro" id="IPR000260">
    <property type="entry name" value="NADH4_N"/>
</dbReference>
<feature type="transmembrane region" description="Helical" evidence="17">
    <location>
        <begin position="110"/>
        <end position="131"/>
    </location>
</feature>
<comment type="function">
    <text evidence="1">Core subunit of the mitochondrial membrane respiratory chain NADH dehydrogenase (Complex I) that is believed to belong to the minimal assembly required for catalysis. Complex I functions in the transfer of electrons from NADH to the respiratory chain. The immediate electron acceptor for the enzyme is believed to be ubiquinone.</text>
</comment>
<dbReference type="GO" id="GO:0031966">
    <property type="term" value="C:mitochondrial membrane"/>
    <property type="evidence" value="ECO:0007669"/>
    <property type="project" value="UniProtKB-SubCell"/>
</dbReference>
<dbReference type="Pfam" id="PF00361">
    <property type="entry name" value="Proton_antipo_M"/>
    <property type="match status" value="1"/>
</dbReference>
<feature type="transmembrane region" description="Helical" evidence="17">
    <location>
        <begin position="218"/>
        <end position="242"/>
    </location>
</feature>
<evidence type="ECO:0000256" key="4">
    <source>
        <dbReference type="ARBA" id="ARBA00012944"/>
    </source>
</evidence>
<keyword evidence="6 17" id="KW-0813">Transport</keyword>
<keyword evidence="11 17" id="KW-1133">Transmembrane helix</keyword>
<feature type="domain" description="NADH:ubiquinone oxidoreductase chain 4 N-terminal" evidence="19">
    <location>
        <begin position="1"/>
        <end position="103"/>
    </location>
</feature>
<keyword evidence="15 17" id="KW-0472">Membrane</keyword>
<evidence type="ECO:0000256" key="5">
    <source>
        <dbReference type="ARBA" id="ARBA00021006"/>
    </source>
</evidence>
<keyword evidence="13 17" id="KW-0830">Ubiquinone</keyword>
<keyword evidence="12 17" id="KW-0520">NAD</keyword>
<evidence type="ECO:0000256" key="9">
    <source>
        <dbReference type="ARBA" id="ARBA00022967"/>
    </source>
</evidence>
<dbReference type="EC" id="7.1.1.2" evidence="4 17"/>
<feature type="transmembrane region" description="Helical" evidence="17">
    <location>
        <begin position="87"/>
        <end position="104"/>
    </location>
</feature>
<feature type="transmembrane region" description="Helical" evidence="17">
    <location>
        <begin position="375"/>
        <end position="401"/>
    </location>
</feature>
<geneLocation type="mitochondrion" evidence="20"/>
<dbReference type="CTD" id="4538"/>
<evidence type="ECO:0000256" key="11">
    <source>
        <dbReference type="ARBA" id="ARBA00022989"/>
    </source>
</evidence>
<comment type="subcellular location">
    <subcellularLocation>
        <location evidence="2 17">Mitochondrion membrane</location>
        <topology evidence="2 17">Multi-pass membrane protein</topology>
    </subcellularLocation>
</comment>
<evidence type="ECO:0000256" key="15">
    <source>
        <dbReference type="ARBA" id="ARBA00023136"/>
    </source>
</evidence>
<comment type="catalytic activity">
    <reaction evidence="16 17">
        <text>a ubiquinone + NADH + 5 H(+)(in) = a ubiquinol + NAD(+) + 4 H(+)(out)</text>
        <dbReference type="Rhea" id="RHEA:29091"/>
        <dbReference type="Rhea" id="RHEA-COMP:9565"/>
        <dbReference type="Rhea" id="RHEA-COMP:9566"/>
        <dbReference type="ChEBI" id="CHEBI:15378"/>
        <dbReference type="ChEBI" id="CHEBI:16389"/>
        <dbReference type="ChEBI" id="CHEBI:17976"/>
        <dbReference type="ChEBI" id="CHEBI:57540"/>
        <dbReference type="ChEBI" id="CHEBI:57945"/>
        <dbReference type="EC" id="7.1.1.2"/>
    </reaction>
</comment>
<keyword evidence="8 17" id="KW-0812">Transmembrane</keyword>
<dbReference type="InterPro" id="IPR003918">
    <property type="entry name" value="NADH_UbQ_OxRdtase"/>
</dbReference>
<dbReference type="Pfam" id="PF01059">
    <property type="entry name" value="Oxidored_q5_N"/>
    <property type="match status" value="1"/>
</dbReference>
<feature type="transmembrane region" description="Helical" evidence="17">
    <location>
        <begin position="21"/>
        <end position="38"/>
    </location>
</feature>
<feature type="transmembrane region" description="Helical" evidence="17">
    <location>
        <begin position="143"/>
        <end position="164"/>
    </location>
</feature>
<evidence type="ECO:0000259" key="19">
    <source>
        <dbReference type="Pfam" id="PF01059"/>
    </source>
</evidence>
<dbReference type="GO" id="GO:0015990">
    <property type="term" value="P:electron transport coupled proton transport"/>
    <property type="evidence" value="ECO:0007669"/>
    <property type="project" value="TreeGrafter"/>
</dbReference>
<keyword evidence="10 17" id="KW-0249">Electron transport</keyword>
<dbReference type="PRINTS" id="PR01437">
    <property type="entry name" value="NUOXDRDTASE4"/>
</dbReference>
<keyword evidence="7 17" id="KW-0679">Respiratory chain</keyword>
<keyword evidence="9" id="KW-1278">Translocase</keyword>
<organism evidence="20">
    <name type="scientific">Torleya mikhaili</name>
    <dbReference type="NCBI Taxonomy" id="2816379"/>
    <lineage>
        <taxon>Eukaryota</taxon>
        <taxon>Metazoa</taxon>
        <taxon>Ecdysozoa</taxon>
        <taxon>Arthropoda</taxon>
        <taxon>Hexapoda</taxon>
        <taxon>Insecta</taxon>
        <taxon>Pterygota</taxon>
        <taxon>Palaeoptera</taxon>
        <taxon>Ephemeroptera</taxon>
        <taxon>Pannota</taxon>
        <taxon>Ephemerellidae</taxon>
        <taxon>Torleya</taxon>
    </lineage>
</organism>
<evidence type="ECO:0000256" key="17">
    <source>
        <dbReference type="RuleBase" id="RU003297"/>
    </source>
</evidence>
<feature type="transmembrane region" description="Helical" evidence="17">
    <location>
        <begin position="184"/>
        <end position="206"/>
    </location>
</feature>
<proteinExistence type="inferred from homology"/>
<keyword evidence="14 17" id="KW-0496">Mitochondrion</keyword>
<feature type="transmembrane region" description="Helical" evidence="17">
    <location>
        <begin position="50"/>
        <end position="75"/>
    </location>
</feature>
<accession>A0A899IK47</accession>
<evidence type="ECO:0000256" key="2">
    <source>
        <dbReference type="ARBA" id="ARBA00004225"/>
    </source>
</evidence>
<feature type="transmembrane region" description="Helical" evidence="17">
    <location>
        <begin position="248"/>
        <end position="268"/>
    </location>
</feature>
<dbReference type="PANTHER" id="PTHR43507">
    <property type="entry name" value="NADH-UBIQUINONE OXIDOREDUCTASE CHAIN 4"/>
    <property type="match status" value="1"/>
</dbReference>
<evidence type="ECO:0000256" key="12">
    <source>
        <dbReference type="ARBA" id="ARBA00023027"/>
    </source>
</evidence>
<dbReference type="InterPro" id="IPR001750">
    <property type="entry name" value="ND/Mrp_TM"/>
</dbReference>
<reference evidence="20" key="1">
    <citation type="journal article" date="2020" name="Int. J. Biol. Macromol.">
        <title>Novel gene rearrangement pattern in the mitochondrial genomes of Torleya mikhaili and Cincticostella fusca (Ephemeroptera: Ephemerellidae).</title>
        <authorList>
            <person name="Li R."/>
            <person name="Zhang W."/>
            <person name="Ma Z."/>
            <person name="Zhou C."/>
        </authorList>
    </citation>
    <scope>NUCLEOTIDE SEQUENCE</scope>
</reference>
<comment type="function">
    <text evidence="17">Core subunit of the mitochondrial membrane respiratory chain NADH dehydrogenase (Complex I) which catalyzes electron transfer from NADH through the respiratory chain, using ubiquinone as an electron acceptor. Essential for the catalytic activity and assembly of complex I.</text>
</comment>
<sequence length="448" mass="50002">MLKFILMTLFMFPLVLYNKTWHIIQISIYLGSALFLMSSSYPNLVGLSGYGFGCDVVSFGLVMLSFWICGLMLSASQGVYKDSYSSSLFKFLVLFLLFMLVLTFSSNNILFFYIYFEASLIPTLFLILGWGYQPERVQAGTYLLFYTLLASLPLLVGIFVFYNSLNTLFIHYFSSWHGANPNTLLYLAMVGAFLVKMPMFLVHLWLPKAHVEAPVSGSMILAGVLLKLGGYGLFRVMGSIIFKNLAYGYLWVSISLVGGVLVSLICLRQSDLKSLVAYSSVAHMGLVLGGMMTMNYWGMCGAYMMMIAHGLCSSGLFSLTNMTYERLGSRSLLINKGLINLMPSMSLWWFLLSSANMAAPPTLNLLGELSLLNSLVAWSWVSMIALMLVSFFSAAYTLYLYSYSQHGKWNFSGYSSAGGSSREYLVLAMHWVPLNLLILKSEAGILWL</sequence>
<evidence type="ECO:0000313" key="20">
    <source>
        <dbReference type="EMBL" id="QSL98489.1"/>
    </source>
</evidence>
<feature type="transmembrane region" description="Helical" evidence="17">
    <location>
        <begin position="345"/>
        <end position="363"/>
    </location>
</feature>